<dbReference type="InterPro" id="IPR046859">
    <property type="entry name" value="RGPA/RALGAPB_N"/>
</dbReference>
<dbReference type="InterPro" id="IPR039930">
    <property type="entry name" value="RALGAPB"/>
</dbReference>
<protein>
    <recommendedName>
        <fullName evidence="2">Ral GTPase-activating protein subunit alpha/beta N-terminal domain-containing protein</fullName>
    </recommendedName>
</protein>
<organism evidence="4">
    <name type="scientific">Trichuris suis</name>
    <name type="common">pig whipworm</name>
    <dbReference type="NCBI Taxonomy" id="68888"/>
    <lineage>
        <taxon>Eukaryota</taxon>
        <taxon>Metazoa</taxon>
        <taxon>Ecdysozoa</taxon>
        <taxon>Nematoda</taxon>
        <taxon>Enoplea</taxon>
        <taxon>Dorylaimia</taxon>
        <taxon>Trichinellida</taxon>
        <taxon>Trichuridae</taxon>
        <taxon>Trichuris</taxon>
    </lineage>
</organism>
<dbReference type="EMBL" id="KL363258">
    <property type="protein sequence ID" value="KFD50132.1"/>
    <property type="molecule type" value="Genomic_DNA"/>
</dbReference>
<dbReference type="AlphaFoldDB" id="A0A085NKL9"/>
<feature type="domain" description="Ral GTPase-activating protein subunit alpha/beta N-terminal" evidence="2">
    <location>
        <begin position="137"/>
        <end position="258"/>
    </location>
</feature>
<dbReference type="Proteomes" id="UP000030764">
    <property type="component" value="Unassembled WGS sequence"/>
</dbReference>
<dbReference type="GO" id="GO:0005096">
    <property type="term" value="F:GTPase activator activity"/>
    <property type="evidence" value="ECO:0007669"/>
    <property type="project" value="InterPro"/>
</dbReference>
<evidence type="ECO:0000313" key="4">
    <source>
        <dbReference type="EMBL" id="KFD70015.1"/>
    </source>
</evidence>
<dbReference type="SUPFAM" id="SSF48371">
    <property type="entry name" value="ARM repeat"/>
    <property type="match status" value="1"/>
</dbReference>
<dbReference type="PANTHER" id="PTHR21344:SF1">
    <property type="entry name" value="RAL GTPASE-ACTIVATING PROTEIN SUBUNIT BETA"/>
    <property type="match status" value="1"/>
</dbReference>
<dbReference type="InterPro" id="IPR016024">
    <property type="entry name" value="ARM-type_fold"/>
</dbReference>
<reference evidence="4 5" key="1">
    <citation type="journal article" date="2014" name="Nat. Genet.">
        <title>Genome and transcriptome of the porcine whipworm Trichuris suis.</title>
        <authorList>
            <person name="Jex A.R."/>
            <person name="Nejsum P."/>
            <person name="Schwarz E.M."/>
            <person name="Hu L."/>
            <person name="Young N.D."/>
            <person name="Hall R.S."/>
            <person name="Korhonen P.K."/>
            <person name="Liao S."/>
            <person name="Thamsborg S."/>
            <person name="Xia J."/>
            <person name="Xu P."/>
            <person name="Wang S."/>
            <person name="Scheerlinck J.P."/>
            <person name="Hofmann A."/>
            <person name="Sternberg P.W."/>
            <person name="Wang J."/>
            <person name="Gasser R.B."/>
        </authorList>
    </citation>
    <scope>NUCLEOTIDE SEQUENCE [LARGE SCALE GENOMIC DNA]</scope>
    <source>
        <strain evidence="4">DCEP-RM93F</strain>
        <strain evidence="3">DCEP-RM93M</strain>
    </source>
</reference>
<keyword evidence="5" id="KW-1185">Reference proteome</keyword>
<evidence type="ECO:0000256" key="1">
    <source>
        <dbReference type="SAM" id="MobiDB-lite"/>
    </source>
</evidence>
<feature type="region of interest" description="Disordered" evidence="1">
    <location>
        <begin position="413"/>
        <end position="434"/>
    </location>
</feature>
<dbReference type="Proteomes" id="UP000030758">
    <property type="component" value="Unassembled WGS sequence"/>
</dbReference>
<accession>A0A085NKL9</accession>
<dbReference type="EMBL" id="KL367491">
    <property type="protein sequence ID" value="KFD70015.1"/>
    <property type="molecule type" value="Genomic_DNA"/>
</dbReference>
<gene>
    <name evidence="3" type="ORF">M513_08971</name>
    <name evidence="4" type="ORF">M514_08971</name>
</gene>
<evidence type="ECO:0000313" key="3">
    <source>
        <dbReference type="EMBL" id="KFD50132.1"/>
    </source>
</evidence>
<dbReference type="PANTHER" id="PTHR21344">
    <property type="entry name" value="RAL GTPASE-ACTIVATING PROTEIN SUBUNIT BETA"/>
    <property type="match status" value="1"/>
</dbReference>
<evidence type="ECO:0000259" key="2">
    <source>
        <dbReference type="Pfam" id="PF20412"/>
    </source>
</evidence>
<proteinExistence type="predicted"/>
<evidence type="ECO:0000313" key="5">
    <source>
        <dbReference type="Proteomes" id="UP000030764"/>
    </source>
</evidence>
<sequence>MLETYRHWAELDLNLSSHSVLHKFSNATGLVVANAVVEELVHQLNTGTTALTCDAEVKWCMEILSYALALPLNSNYTIISNSVIICCDWLTCVTGKPIVGMPKPLSQRSNYYSTEILNQLGSLFAFQWVSGIEGDTVKRRVRECERVLHRIKSVALDTKTELHSTVLPEMLKFMLSVAQNLLSFPFEFDAEIETLCTLAMRVLLFVWLQACVHHYPAPAYWKTLSNLCLRWRHRVPVVENWSRVCIVLTNRIVGQLFGAEYSKMRVDSCDLELLSGNCSNEAFSQTWYRFLMIFGNLGRFLKTQNADGEYVFNAPSVVQPSESSDQSSTERPFLVANHWSYCFFIAMVTVDFIVSGLMGFEVDCLLVRREQVPSIKETMPSLTSLASSQSLGQSTISQTSSFLRAAIKSGLPGTAKTKDTKQQPLVKPLQTTPPSGLATSDIVQTVLKEMLTKPTADATFPSHKPAVNSMLRLFGSWLFEACATNEMSTSTTSSYRQMNFQSTGTKSQEKELITGSTLERSIEARAARAIAVITLSKIFCHKLSDEELLAEHVGRFYSTIRETIAEGDPMIVSSLLVYATNLFRVNLRGCEAVWPHTLSAVDKLFSDTNRSQLMAKESCMRHACLRLLSASITFSFCFGDTSVKEKNELIGHACQLHSILCTMLTEETDSQNLQLCVNLLAAYCFGLLFWLKSGGETPQGQGSHETVGAALFLLAEVLSKNKLSDFAVCLSVYDSLSTLIAVFPAKAPNELFPYEQLLFTVCKVIQSQLALPSRSHSRDLHSTIVAAFGFLENMLIRLPSLLINKDCLQSICEIIELGIYGCEGHQFNVSEKKPASQRVHDAADQLLRCMFSRVGDSFEPVTSPQDENYLIDSMVGNNANRTATIKFLYVLYNSFILAVSELDGLNEETPETALIIRSPLIMATCQLYELLTRPEEVSA</sequence>
<dbReference type="Pfam" id="PF20412">
    <property type="entry name" value="RALGAPB_N"/>
    <property type="match status" value="1"/>
</dbReference>
<name>A0A085NKL9_9BILA</name>